<accession>A0A7J3ZIY0</accession>
<evidence type="ECO:0000256" key="2">
    <source>
        <dbReference type="ARBA" id="ARBA00022448"/>
    </source>
</evidence>
<organism evidence="4">
    <name type="scientific">Fervidicoccus fontis</name>
    <dbReference type="NCBI Taxonomy" id="683846"/>
    <lineage>
        <taxon>Archaea</taxon>
        <taxon>Thermoproteota</taxon>
        <taxon>Thermoprotei</taxon>
        <taxon>Fervidicoccales</taxon>
        <taxon>Fervidicoccaceae</taxon>
        <taxon>Fervidicoccus</taxon>
    </lineage>
</organism>
<dbReference type="EMBL" id="DRZC01000017">
    <property type="protein sequence ID" value="HHQ80055.1"/>
    <property type="molecule type" value="Genomic_DNA"/>
</dbReference>
<dbReference type="InterPro" id="IPR036906">
    <property type="entry name" value="ATPase_V1_fsu_sf"/>
</dbReference>
<dbReference type="AlphaFoldDB" id="A0A7J3ZIY0"/>
<keyword evidence="2" id="KW-0813">Transport</keyword>
<evidence type="ECO:0000256" key="3">
    <source>
        <dbReference type="ARBA" id="ARBA00023065"/>
    </source>
</evidence>
<reference evidence="4" key="1">
    <citation type="journal article" date="2020" name="mSystems">
        <title>Genome- and Community-Level Interaction Insights into Carbon Utilization and Element Cycling Functions of Hydrothermarchaeota in Hydrothermal Sediment.</title>
        <authorList>
            <person name="Zhou Z."/>
            <person name="Liu Y."/>
            <person name="Xu W."/>
            <person name="Pan J."/>
            <person name="Luo Z.H."/>
            <person name="Li M."/>
        </authorList>
    </citation>
    <scope>NUCLEOTIDE SEQUENCE [LARGE SCALE GENOMIC DNA]</scope>
    <source>
        <strain evidence="4">SpSt-1116</strain>
    </source>
</reference>
<dbReference type="InterPro" id="IPR008218">
    <property type="entry name" value="ATPase_V1-cplx_f_g_su"/>
</dbReference>
<name>A0A7J3ZIY0_9CREN</name>
<sequence length="99" mass="10809">MEGKVLVIGDEETVTACRLIGCEGIVASDPDDLLLKLESNAVREDVAVILVARDLAEPVSDEINRVISRSKKIISFLPTSKSKGKPLNMRELMLRALGF</sequence>
<protein>
    <submittedName>
        <fullName evidence="4">V-type ATP synthase subunit F</fullName>
    </submittedName>
</protein>
<evidence type="ECO:0000313" key="4">
    <source>
        <dbReference type="EMBL" id="HHQ80055.1"/>
    </source>
</evidence>
<comment type="caution">
    <text evidence="4">The sequence shown here is derived from an EMBL/GenBank/DDBJ whole genome shotgun (WGS) entry which is preliminary data.</text>
</comment>
<keyword evidence="3" id="KW-0406">Ion transport</keyword>
<evidence type="ECO:0000256" key="1">
    <source>
        <dbReference type="ARBA" id="ARBA00010148"/>
    </source>
</evidence>
<dbReference type="Pfam" id="PF01990">
    <property type="entry name" value="ATP-synt_F"/>
    <property type="match status" value="1"/>
</dbReference>
<dbReference type="SUPFAM" id="SSF159468">
    <property type="entry name" value="AtpF-like"/>
    <property type="match status" value="1"/>
</dbReference>
<comment type="similarity">
    <text evidence="1">Belongs to the V-ATPase F subunit family.</text>
</comment>
<gene>
    <name evidence="4" type="ORF">ENM78_01115</name>
</gene>
<dbReference type="Gene3D" id="3.40.50.10580">
    <property type="entry name" value="ATPase, V1 complex, subunit F"/>
    <property type="match status" value="1"/>
</dbReference>
<dbReference type="GO" id="GO:0046961">
    <property type="term" value="F:proton-transporting ATPase activity, rotational mechanism"/>
    <property type="evidence" value="ECO:0007669"/>
    <property type="project" value="InterPro"/>
</dbReference>
<proteinExistence type="inferred from homology"/>